<dbReference type="Pfam" id="PF24138">
    <property type="entry name" value="TPR_TNPO3_IPO13_2nd"/>
    <property type="match status" value="1"/>
</dbReference>
<dbReference type="InterPro" id="IPR011989">
    <property type="entry name" value="ARM-like"/>
</dbReference>
<dbReference type="InterPro" id="IPR058537">
    <property type="entry name" value="TPR_TNPO3_IPO13_4th"/>
</dbReference>
<proteinExistence type="inferred from homology"/>
<dbReference type="GO" id="GO:0005737">
    <property type="term" value="C:cytoplasm"/>
    <property type="evidence" value="ECO:0007669"/>
    <property type="project" value="TreeGrafter"/>
</dbReference>
<evidence type="ECO:0000313" key="6">
    <source>
        <dbReference type="EMBL" id="CAD9675626.1"/>
    </source>
</evidence>
<evidence type="ECO:0000256" key="4">
    <source>
        <dbReference type="ARBA" id="ARBA00023242"/>
    </source>
</evidence>
<comment type="similarity">
    <text evidence="2">Belongs to the importin beta family.</text>
</comment>
<dbReference type="GO" id="GO:0005634">
    <property type="term" value="C:nucleus"/>
    <property type="evidence" value="ECO:0007669"/>
    <property type="project" value="UniProtKB-SubCell"/>
</dbReference>
<dbReference type="EMBL" id="HBHK01008297">
    <property type="protein sequence ID" value="CAD9675626.1"/>
    <property type="molecule type" value="Transcribed_RNA"/>
</dbReference>
<accession>A0A7S2W9A3</accession>
<dbReference type="GO" id="GO:0006606">
    <property type="term" value="P:protein import into nucleus"/>
    <property type="evidence" value="ECO:0007669"/>
    <property type="project" value="TreeGrafter"/>
</dbReference>
<feature type="domain" description="Exportin-1/Importin-beta-like" evidence="5">
    <location>
        <begin position="109"/>
        <end position="253"/>
    </location>
</feature>
<dbReference type="AlphaFoldDB" id="A0A7S2W9A3"/>
<dbReference type="PANTHER" id="PTHR12363:SF33">
    <property type="entry name" value="IMPORTIN-13"/>
    <property type="match status" value="1"/>
</dbReference>
<name>A0A7S2W9A3_9STRA</name>
<evidence type="ECO:0000256" key="3">
    <source>
        <dbReference type="ARBA" id="ARBA00022448"/>
    </source>
</evidence>
<dbReference type="InterPro" id="IPR016024">
    <property type="entry name" value="ARM-type_fold"/>
</dbReference>
<dbReference type="Gene3D" id="1.25.10.10">
    <property type="entry name" value="Leucine-rich Repeat Variant"/>
    <property type="match status" value="1"/>
</dbReference>
<evidence type="ECO:0000256" key="1">
    <source>
        <dbReference type="ARBA" id="ARBA00004123"/>
    </source>
</evidence>
<dbReference type="InterPro" id="IPR051345">
    <property type="entry name" value="Importin_beta-like_NTR"/>
</dbReference>
<dbReference type="InterPro" id="IPR013598">
    <property type="entry name" value="Exportin-1/Importin-b-like"/>
</dbReference>
<comment type="subcellular location">
    <subcellularLocation>
        <location evidence="1">Nucleus</location>
    </subcellularLocation>
</comment>
<dbReference type="PANTHER" id="PTHR12363">
    <property type="entry name" value="TRANSPORTIN 3 AND IMPORTIN 13"/>
    <property type="match status" value="1"/>
</dbReference>
<dbReference type="SUPFAM" id="SSF48371">
    <property type="entry name" value="ARM repeat"/>
    <property type="match status" value="1"/>
</dbReference>
<organism evidence="6">
    <name type="scientific">Mucochytrium quahogii</name>
    <dbReference type="NCBI Taxonomy" id="96639"/>
    <lineage>
        <taxon>Eukaryota</taxon>
        <taxon>Sar</taxon>
        <taxon>Stramenopiles</taxon>
        <taxon>Bigyra</taxon>
        <taxon>Labyrinthulomycetes</taxon>
        <taxon>Thraustochytrida</taxon>
        <taxon>Thraustochytriidae</taxon>
        <taxon>Mucochytrium</taxon>
    </lineage>
</organism>
<dbReference type="Pfam" id="PF24139">
    <property type="entry name" value="TPR_TNPO3_IPO13_4th"/>
    <property type="match status" value="1"/>
</dbReference>
<sequence>MMGDANATFRAACVALYDGSSDAVRRREADQWITGFQKQAEAFGVVDGILTASDDEVSLELQFLAAKTFHTKVRYDYYDQVPAMERMGLKNKLLSHLERHFSCSNSRKHAVTTQLCMAVAALVIQMEEWDNAIKDLAGHFGRDVGSSQCLIELLQIIPEELCSAVYNISAVRRARLMGEMHECSSDVLGFLCRCGGASNNDQHVHMKILKCLRAWVSIVDIPGEVLVSSELINGLFGVLSNPSELFDVAVSVLTSVLRSCQDLDIPENVTVLKSLAPRIFGLRSAFMRAINEEDEEYAIGLCKIFTDLADVHLPVLISSQEVDRETMLNLVLAGANHPSFDVACNTWFFWNSFVDEFGKIQNNKDFQQALELYLPLMKLLMKSCLAHLRLPKDHANPLTVNTKTLDTEFYHNRKDIQDLLISLCRLVDTNKILTMISGSLQEAIVVMSQASSPDQHDVWTPVEALIYAAYAVAPACRFTNSSSESHVAVEFVFVTCLRLPSTSVLLRETITKVFGTYSVFLRYNPQKLGPIISHALDTLVSAPTIAHVASNSILRITESCRTEMMFAGNRIFSVAKENTVRTEERLDLYHCLAIIMSSQTWEGAKAGLPGILSPSVMYLETVTVELDTPNPNIQIDNVVFALETLETIMKYGWLTARQQRQQQRFGSNNGQAEGVQVHPAAESFHMIFVRILGKITRRLSYSARVSERLAALFKMAIRAFGSHFGVYLQDFLSLMVEAFQISGMSPFLYAASIGMEEFSTDRTRYPFFVSVVESLSVHVFGLLPNLEAFTNNPDVVEDFFIMLDRVIRFMPTEIINAHFFPETFKCGVVGSLIEHRDASKCLLLYMESVMLFGVVTQKNAPVNGPLRPLIEACFQQYGNEFVANLMAGISGAIAETRVTSKSDGSFGMTLYAVGSFLDNLENAPKDGSHFRAIMQFGLTQPMCQHVSTDLQVWFLDEIMHAFMSRNVSQFEEVLCEFSYKARLRLRRDANCP</sequence>
<keyword evidence="4" id="KW-0539">Nucleus</keyword>
<gene>
    <name evidence="6" type="ORF">QSP1433_LOCUS5136</name>
</gene>
<evidence type="ECO:0000259" key="5">
    <source>
        <dbReference type="Pfam" id="PF08389"/>
    </source>
</evidence>
<keyword evidence="3" id="KW-0813">Transport</keyword>
<dbReference type="InterPro" id="IPR057941">
    <property type="entry name" value="TPR_TNPO3_IPO13_2nd"/>
</dbReference>
<dbReference type="Pfam" id="PF08389">
    <property type="entry name" value="Xpo1"/>
    <property type="match status" value="1"/>
</dbReference>
<protein>
    <recommendedName>
        <fullName evidence="5">Exportin-1/Importin-beta-like domain-containing protein</fullName>
    </recommendedName>
</protein>
<evidence type="ECO:0000256" key="2">
    <source>
        <dbReference type="ARBA" id="ARBA00007991"/>
    </source>
</evidence>
<reference evidence="6" key="1">
    <citation type="submission" date="2021-01" db="EMBL/GenBank/DDBJ databases">
        <authorList>
            <person name="Corre E."/>
            <person name="Pelletier E."/>
            <person name="Niang G."/>
            <person name="Scheremetjew M."/>
            <person name="Finn R."/>
            <person name="Kale V."/>
            <person name="Holt S."/>
            <person name="Cochrane G."/>
            <person name="Meng A."/>
            <person name="Brown T."/>
            <person name="Cohen L."/>
        </authorList>
    </citation>
    <scope>NUCLEOTIDE SEQUENCE</scope>
    <source>
        <strain evidence="6">NY070348D</strain>
    </source>
</reference>